<organism evidence="2 3">
    <name type="scientific">Actinobacillus ureae ATCC 25976</name>
    <dbReference type="NCBI Taxonomy" id="887324"/>
    <lineage>
        <taxon>Bacteria</taxon>
        <taxon>Pseudomonadati</taxon>
        <taxon>Pseudomonadota</taxon>
        <taxon>Gammaproteobacteria</taxon>
        <taxon>Pasteurellales</taxon>
        <taxon>Pasteurellaceae</taxon>
        <taxon>Actinobacillus</taxon>
    </lineage>
</organism>
<evidence type="ECO:0000313" key="2">
    <source>
        <dbReference type="EMBL" id="EFX92376.1"/>
    </source>
</evidence>
<dbReference type="SUPFAM" id="SSF46785">
    <property type="entry name" value="Winged helix' DNA-binding domain"/>
    <property type="match status" value="1"/>
</dbReference>
<keyword evidence="1" id="KW-1133">Transmembrane helix</keyword>
<dbReference type="AlphaFoldDB" id="E8KFG9"/>
<proteinExistence type="predicted"/>
<feature type="transmembrane region" description="Helical" evidence="1">
    <location>
        <begin position="37"/>
        <end position="55"/>
    </location>
</feature>
<dbReference type="InterPro" id="IPR036388">
    <property type="entry name" value="WH-like_DNA-bd_sf"/>
</dbReference>
<protein>
    <submittedName>
        <fullName evidence="2">Uncharacterized protein</fullName>
    </submittedName>
</protein>
<keyword evidence="3" id="KW-1185">Reference proteome</keyword>
<dbReference type="InterPro" id="IPR036390">
    <property type="entry name" value="WH_DNA-bd_sf"/>
</dbReference>
<reference evidence="2 3" key="1">
    <citation type="submission" date="2011-01" db="EMBL/GenBank/DDBJ databases">
        <authorList>
            <person name="Muzny D."/>
            <person name="Qin X."/>
            <person name="Deng J."/>
            <person name="Jiang H."/>
            <person name="Liu Y."/>
            <person name="Qu J."/>
            <person name="Song X.-Z."/>
            <person name="Zhang L."/>
            <person name="Thornton R."/>
            <person name="Coyle M."/>
            <person name="Francisco L."/>
            <person name="Jackson L."/>
            <person name="Javaid M."/>
            <person name="Korchina V."/>
            <person name="Kovar C."/>
            <person name="Mata R."/>
            <person name="Mathew T."/>
            <person name="Ngo R."/>
            <person name="Nguyen L."/>
            <person name="Nguyen N."/>
            <person name="Okwuonu G."/>
            <person name="Ongeri F."/>
            <person name="Pham C."/>
            <person name="Simmons D."/>
            <person name="Wilczek-Boney K."/>
            <person name="Hale W."/>
            <person name="Jakkamsetti A."/>
            <person name="Pham P."/>
            <person name="Ruth R."/>
            <person name="San Lucas F."/>
            <person name="Warren J."/>
            <person name="Zhang J."/>
            <person name="Zhao Z."/>
            <person name="Zhou C."/>
            <person name="Zhu D."/>
            <person name="Lee S."/>
            <person name="Bess C."/>
            <person name="Blankenburg K."/>
            <person name="Forbes L."/>
            <person name="Fu Q."/>
            <person name="Gubbala S."/>
            <person name="Hirani K."/>
            <person name="Jayaseelan J.C."/>
            <person name="Lara F."/>
            <person name="Munidasa M."/>
            <person name="Palculict T."/>
            <person name="Patil S."/>
            <person name="Pu L.-L."/>
            <person name="Saada N."/>
            <person name="Tang L."/>
            <person name="Weissenberger G."/>
            <person name="Zhu Y."/>
            <person name="Hemphill L."/>
            <person name="Shang Y."/>
            <person name="Youmans B."/>
            <person name="Ayvaz T."/>
            <person name="Ross M."/>
            <person name="Santibanez J."/>
            <person name="Aqrawi P."/>
            <person name="Gross S."/>
            <person name="Joshi V."/>
            <person name="Fowler G."/>
            <person name="Nazareth L."/>
            <person name="Reid J."/>
            <person name="Worley K."/>
            <person name="Petrosino J."/>
            <person name="Highlander S."/>
            <person name="Gibbs R."/>
        </authorList>
    </citation>
    <scope>NUCLEOTIDE SEQUENCE [LARGE SCALE GENOMIC DNA]</scope>
    <source>
        <strain evidence="2 3">ATCC 25976</strain>
    </source>
</reference>
<dbReference type="EMBL" id="AEVG01000040">
    <property type="protein sequence ID" value="EFX92376.1"/>
    <property type="molecule type" value="Genomic_DNA"/>
</dbReference>
<evidence type="ECO:0000256" key="1">
    <source>
        <dbReference type="SAM" id="Phobius"/>
    </source>
</evidence>
<comment type="caution">
    <text evidence="2">The sequence shown here is derived from an EMBL/GenBank/DDBJ whole genome shotgun (WGS) entry which is preliminary data.</text>
</comment>
<dbReference type="HOGENOM" id="CLU_094170_0_1_6"/>
<dbReference type="Gene3D" id="1.10.10.10">
    <property type="entry name" value="Winged helix-like DNA-binding domain superfamily/Winged helix DNA-binding domain"/>
    <property type="match status" value="1"/>
</dbReference>
<sequence length="195" mass="22630">MERNKKMSQYWKKCPSDWINQTTFEKLKFSSKNSDKANASNISALLVLLALIMLAEKDKNTGMQIIRSITYDDLMEYLNISRSSISSGIKKLSELGIINIDQSSRTNTYILEAIRPESGWCKVPILKSKSGSRYIDAISNFSLRSKLELYSLKLFFYLASRRNNLKSYSQVSYDKIEEITKIPRNDIKKHYRLCR</sequence>
<name>E8KFG9_9PAST</name>
<accession>E8KFG9</accession>
<dbReference type="Proteomes" id="UP000005467">
    <property type="component" value="Unassembled WGS sequence"/>
</dbReference>
<keyword evidence="1" id="KW-0472">Membrane</keyword>
<keyword evidence="1" id="KW-0812">Transmembrane</keyword>
<gene>
    <name evidence="2" type="ORF">HMPREF0027_0586</name>
</gene>
<evidence type="ECO:0000313" key="3">
    <source>
        <dbReference type="Proteomes" id="UP000005467"/>
    </source>
</evidence>